<feature type="region of interest" description="Disordered" evidence="1">
    <location>
        <begin position="48"/>
        <end position="93"/>
    </location>
</feature>
<proteinExistence type="predicted"/>
<accession>A0A842IBM5</accession>
<comment type="caution">
    <text evidence="3">The sequence shown here is derived from an EMBL/GenBank/DDBJ whole genome shotgun (WGS) entry which is preliminary data.</text>
</comment>
<evidence type="ECO:0000313" key="3">
    <source>
        <dbReference type="EMBL" id="MBC2837085.1"/>
    </source>
</evidence>
<dbReference type="InterPro" id="IPR000566">
    <property type="entry name" value="Lipocln_cytosolic_FA-bd_dom"/>
</dbReference>
<evidence type="ECO:0000256" key="1">
    <source>
        <dbReference type="SAM" id="MobiDB-lite"/>
    </source>
</evidence>
<evidence type="ECO:0000259" key="2">
    <source>
        <dbReference type="Pfam" id="PF08212"/>
    </source>
</evidence>
<dbReference type="Proteomes" id="UP000555411">
    <property type="component" value="Unassembled WGS sequence"/>
</dbReference>
<dbReference type="AlphaFoldDB" id="A0A842IBM5"/>
<feature type="domain" description="Lipocalin/cytosolic fatty-acid binding" evidence="2">
    <location>
        <begin position="209"/>
        <end position="270"/>
    </location>
</feature>
<dbReference type="EMBL" id="JACLQD010000005">
    <property type="protein sequence ID" value="MBC2837085.1"/>
    <property type="molecule type" value="Genomic_DNA"/>
</dbReference>
<feature type="region of interest" description="Disordered" evidence="1">
    <location>
        <begin position="1"/>
        <end position="25"/>
    </location>
</feature>
<evidence type="ECO:0000313" key="4">
    <source>
        <dbReference type="Proteomes" id="UP000555411"/>
    </source>
</evidence>
<dbReference type="InterPro" id="IPR012674">
    <property type="entry name" value="Calycin"/>
</dbReference>
<dbReference type="SUPFAM" id="SSF50814">
    <property type="entry name" value="Lipocalins"/>
    <property type="match status" value="1"/>
</dbReference>
<gene>
    <name evidence="3" type="ORF">H7F16_16330</name>
</gene>
<protein>
    <submittedName>
        <fullName evidence="3">Lipocalin family protein</fullName>
    </submittedName>
</protein>
<keyword evidence="4" id="KW-1185">Reference proteome</keyword>
<dbReference type="Pfam" id="PF08212">
    <property type="entry name" value="Lipocalin_2"/>
    <property type="match status" value="1"/>
</dbReference>
<reference evidence="3 4" key="1">
    <citation type="journal article" date="2017" name="Int. J. Syst. Evol. Microbiol.">
        <title>Gemmobacter straminiformis sp. nov., isolated from an artificial fountain.</title>
        <authorList>
            <person name="Kang J.Y."/>
            <person name="Kim M.J."/>
            <person name="Chun J."/>
            <person name="Son K.P."/>
            <person name="Jahng K.Y."/>
        </authorList>
    </citation>
    <scope>NUCLEOTIDE SEQUENCE [LARGE SCALE GENOMIC DNA]</scope>
    <source>
        <strain evidence="3 4">CAM-8</strain>
    </source>
</reference>
<feature type="compositionally biased region" description="Basic and acidic residues" evidence="1">
    <location>
        <begin position="60"/>
        <end position="71"/>
    </location>
</feature>
<feature type="compositionally biased region" description="Basic residues" evidence="1">
    <location>
        <begin position="1"/>
        <end position="13"/>
    </location>
</feature>
<organism evidence="3 4">
    <name type="scientific">Paragemmobacter straminiformis</name>
    <dbReference type="NCBI Taxonomy" id="2045119"/>
    <lineage>
        <taxon>Bacteria</taxon>
        <taxon>Pseudomonadati</taxon>
        <taxon>Pseudomonadota</taxon>
        <taxon>Alphaproteobacteria</taxon>
        <taxon>Rhodobacterales</taxon>
        <taxon>Paracoccaceae</taxon>
        <taxon>Paragemmobacter</taxon>
    </lineage>
</organism>
<dbReference type="Gene3D" id="2.40.128.20">
    <property type="match status" value="1"/>
</dbReference>
<name>A0A842IBM5_9RHOB</name>
<sequence>MRSQGRHVVRHGPRQTAQLHPSDPRFRQILRPRLGLRRPLPLALAHLRPRQTPFRLQPDPARRRNRGDALHRLTSFPKAPDRRPHRKTPSESLPVKRPLAALFLALAPLLVLAACGNKTDRRQAFRDTATPIYSNASLSAAALAGRWSQTSAFTNTPGKGCRSGGAMIEPTATGITLRARLCLDGDSRDLATDLATTGPGRLTPTGKAPAPLDRQWWVLWADTDLRTVVIGTPDGSFGFILNRDGPLPPDRLTAARQVLAFNGYDTTRLQSW</sequence>